<comment type="caution">
    <text evidence="7">The sequence shown here is derived from an EMBL/GenBank/DDBJ whole genome shotgun (WGS) entry which is preliminary data.</text>
</comment>
<keyword evidence="2 5" id="KW-0812">Transmembrane</keyword>
<evidence type="ECO:0000256" key="1">
    <source>
        <dbReference type="ARBA" id="ARBA00004141"/>
    </source>
</evidence>
<feature type="transmembrane region" description="Helical" evidence="5">
    <location>
        <begin position="79"/>
        <end position="102"/>
    </location>
</feature>
<dbReference type="PROSITE" id="PS50850">
    <property type="entry name" value="MFS"/>
    <property type="match status" value="1"/>
</dbReference>
<gene>
    <name evidence="7" type="ORF">KU74_00615</name>
</gene>
<evidence type="ECO:0000256" key="5">
    <source>
        <dbReference type="SAM" id="Phobius"/>
    </source>
</evidence>
<feature type="transmembrane region" description="Helical" evidence="5">
    <location>
        <begin position="139"/>
        <end position="166"/>
    </location>
</feature>
<comment type="subcellular location">
    <subcellularLocation>
        <location evidence="1">Membrane</location>
        <topology evidence="1">Multi-pass membrane protein</topology>
    </subcellularLocation>
</comment>
<dbReference type="CDD" id="cd17393">
    <property type="entry name" value="MFS_MosC_like"/>
    <property type="match status" value="1"/>
</dbReference>
<dbReference type="Gene3D" id="1.20.1250.20">
    <property type="entry name" value="MFS general substrate transporter like domains"/>
    <property type="match status" value="2"/>
</dbReference>
<dbReference type="SUPFAM" id="SSF103473">
    <property type="entry name" value="MFS general substrate transporter"/>
    <property type="match status" value="1"/>
</dbReference>
<organism evidence="7 8">
    <name type="scientific">Pectobacterium brasiliense</name>
    <dbReference type="NCBI Taxonomy" id="180957"/>
    <lineage>
        <taxon>Bacteria</taxon>
        <taxon>Pseudomonadati</taxon>
        <taxon>Pseudomonadota</taxon>
        <taxon>Gammaproteobacteria</taxon>
        <taxon>Enterobacterales</taxon>
        <taxon>Pectobacteriaceae</taxon>
        <taxon>Pectobacterium</taxon>
    </lineage>
</organism>
<feature type="transmembrane region" description="Helical" evidence="5">
    <location>
        <begin position="16"/>
        <end position="33"/>
    </location>
</feature>
<evidence type="ECO:0000259" key="6">
    <source>
        <dbReference type="PROSITE" id="PS50850"/>
    </source>
</evidence>
<dbReference type="InterPro" id="IPR036259">
    <property type="entry name" value="MFS_trans_sf"/>
</dbReference>
<dbReference type="Proteomes" id="UP000029435">
    <property type="component" value="Unassembled WGS sequence"/>
</dbReference>
<accession>A0A0M2F4U5</accession>
<feature type="domain" description="Major facilitator superfamily (MFS) profile" evidence="6">
    <location>
        <begin position="173"/>
        <end position="393"/>
    </location>
</feature>
<evidence type="ECO:0000256" key="4">
    <source>
        <dbReference type="ARBA" id="ARBA00023136"/>
    </source>
</evidence>
<dbReference type="GO" id="GO:0016020">
    <property type="term" value="C:membrane"/>
    <property type="evidence" value="ECO:0007669"/>
    <property type="project" value="UniProtKB-SubCell"/>
</dbReference>
<evidence type="ECO:0000256" key="3">
    <source>
        <dbReference type="ARBA" id="ARBA00022989"/>
    </source>
</evidence>
<evidence type="ECO:0000313" key="8">
    <source>
        <dbReference type="Proteomes" id="UP000029435"/>
    </source>
</evidence>
<dbReference type="InterPro" id="IPR011701">
    <property type="entry name" value="MFS"/>
</dbReference>
<dbReference type="EMBL" id="JQOD01000001">
    <property type="protein sequence ID" value="KGA35001.1"/>
    <property type="molecule type" value="Genomic_DNA"/>
</dbReference>
<sequence length="393" mass="40134">MNVNTENARLLKTRRALFGCFLVLGFVMASWIVRTPSIRDALSASTAEMGLILFGFSLGSMGGILLAGNIVARIGADRAVCAGMTLALAGLIVLSSGTHLALAWTTGLGLGLVGFGMAQAEVAVNVLGAHVERGLGRPVLTLVHGCFSLGTTLGAVCGLLLVAQGLSVTSHMLVVCALLSPMLVYVTYGVVGSHGAHATDSGSKRGFIATIKDDPKLILIGAIVLAVALAEGSANDWLPLLIVDAHETSEAIGSLLFVAFAATMTLGRFLGTGVLSRFGPVNVIRASALIGAVGILIVVLAPTLSVAGIGVFLWGIGASLGFPVAMSAGASVGHDPSARIAVLATIGYTAFLVGPPLLGFIGEHIGLRLTMLVVLTLLALPLLLAHTLQRHKS</sequence>
<protein>
    <submittedName>
        <fullName evidence="7">Membrane protein</fullName>
    </submittedName>
</protein>
<dbReference type="InterPro" id="IPR051788">
    <property type="entry name" value="MFS_Transporter"/>
</dbReference>
<keyword evidence="4 5" id="KW-0472">Membrane</keyword>
<feature type="transmembrane region" description="Helical" evidence="5">
    <location>
        <begin position="283"/>
        <end position="301"/>
    </location>
</feature>
<feature type="transmembrane region" description="Helical" evidence="5">
    <location>
        <begin position="108"/>
        <end position="127"/>
    </location>
</feature>
<feature type="transmembrane region" description="Helical" evidence="5">
    <location>
        <begin position="53"/>
        <end position="72"/>
    </location>
</feature>
<feature type="transmembrane region" description="Helical" evidence="5">
    <location>
        <begin position="307"/>
        <end position="328"/>
    </location>
</feature>
<feature type="transmembrane region" description="Helical" evidence="5">
    <location>
        <begin position="254"/>
        <end position="271"/>
    </location>
</feature>
<reference evidence="7 8" key="1">
    <citation type="submission" date="2014-08" db="EMBL/GenBank/DDBJ databases">
        <title>Genome sequences of NCPPB Pectobacterium isolates.</title>
        <authorList>
            <person name="Glover R.H."/>
            <person name="Sapp M."/>
            <person name="Elphinstone J."/>
        </authorList>
    </citation>
    <scope>NUCLEOTIDE SEQUENCE [LARGE SCALE GENOMIC DNA]</scope>
    <source>
        <strain evidence="7 8">LMG 21372</strain>
    </source>
</reference>
<dbReference type="OrthoDB" id="9810941at2"/>
<dbReference type="GO" id="GO:0022857">
    <property type="term" value="F:transmembrane transporter activity"/>
    <property type="evidence" value="ECO:0007669"/>
    <property type="project" value="InterPro"/>
</dbReference>
<keyword evidence="3 5" id="KW-1133">Transmembrane helix</keyword>
<feature type="transmembrane region" description="Helical" evidence="5">
    <location>
        <begin position="217"/>
        <end position="234"/>
    </location>
</feature>
<dbReference type="AlphaFoldDB" id="A0A0M2F4U5"/>
<feature type="transmembrane region" description="Helical" evidence="5">
    <location>
        <begin position="340"/>
        <end position="361"/>
    </location>
</feature>
<dbReference type="PANTHER" id="PTHR23514">
    <property type="entry name" value="BYPASS OF STOP CODON PROTEIN 6"/>
    <property type="match status" value="1"/>
</dbReference>
<feature type="transmembrane region" description="Helical" evidence="5">
    <location>
        <begin position="172"/>
        <end position="196"/>
    </location>
</feature>
<dbReference type="Pfam" id="PF07690">
    <property type="entry name" value="MFS_1"/>
    <property type="match status" value="1"/>
</dbReference>
<evidence type="ECO:0000256" key="2">
    <source>
        <dbReference type="ARBA" id="ARBA00022692"/>
    </source>
</evidence>
<name>A0A0M2F4U5_9GAMM</name>
<evidence type="ECO:0000313" key="7">
    <source>
        <dbReference type="EMBL" id="KGA35001.1"/>
    </source>
</evidence>
<dbReference type="PANTHER" id="PTHR23514:SF13">
    <property type="entry name" value="INNER MEMBRANE PROTEIN YBJJ"/>
    <property type="match status" value="1"/>
</dbReference>
<feature type="transmembrane region" description="Helical" evidence="5">
    <location>
        <begin position="367"/>
        <end position="388"/>
    </location>
</feature>
<dbReference type="STRING" id="180957.B5S52_02200"/>
<proteinExistence type="predicted"/>
<dbReference type="InterPro" id="IPR020846">
    <property type="entry name" value="MFS_dom"/>
</dbReference>